<evidence type="ECO:0000259" key="2">
    <source>
        <dbReference type="Pfam" id="PF02517"/>
    </source>
</evidence>
<keyword evidence="3" id="KW-0645">Protease</keyword>
<reference evidence="4" key="1">
    <citation type="submission" date="2019-09" db="EMBL/GenBank/DDBJ databases">
        <title>Mumia zhuanghuii sp. nov. isolated from the intestinal contents of plateau pika (Ochotona curzoniae) in the Qinghai-Tibet plateau of China.</title>
        <authorList>
            <person name="Tian Z."/>
        </authorList>
    </citation>
    <scope>NUCLEOTIDE SEQUENCE [LARGE SCALE GENOMIC DNA]</scope>
    <source>
        <strain evidence="4">JCM 30598</strain>
    </source>
</reference>
<feature type="transmembrane region" description="Helical" evidence="1">
    <location>
        <begin position="150"/>
        <end position="172"/>
    </location>
</feature>
<keyword evidence="3" id="KW-0482">Metalloprotease</keyword>
<feature type="domain" description="CAAX prenyl protease 2/Lysostaphin resistance protein A-like" evidence="2">
    <location>
        <begin position="114"/>
        <end position="215"/>
    </location>
</feature>
<dbReference type="RefSeq" id="WP_150447412.1">
    <property type="nucleotide sequence ID" value="NZ_VYSA01000001.1"/>
</dbReference>
<dbReference type="AlphaFoldDB" id="A0A5J5J6Z5"/>
<feature type="transmembrane region" description="Helical" evidence="1">
    <location>
        <begin position="178"/>
        <end position="199"/>
    </location>
</feature>
<proteinExistence type="predicted"/>
<dbReference type="InterPro" id="IPR042150">
    <property type="entry name" value="MmRce1-like"/>
</dbReference>
<evidence type="ECO:0000313" key="4">
    <source>
        <dbReference type="Proteomes" id="UP000325827"/>
    </source>
</evidence>
<dbReference type="Proteomes" id="UP000325827">
    <property type="component" value="Unassembled WGS sequence"/>
</dbReference>
<protein>
    <submittedName>
        <fullName evidence="3">CPBP family intramembrane metalloprotease</fullName>
    </submittedName>
</protein>
<feature type="transmembrane region" description="Helical" evidence="1">
    <location>
        <begin position="21"/>
        <end position="42"/>
    </location>
</feature>
<dbReference type="PANTHER" id="PTHR35797:SF1">
    <property type="entry name" value="PROTEASE"/>
    <property type="match status" value="1"/>
</dbReference>
<dbReference type="OrthoDB" id="3693644at2"/>
<accession>A0A5J5J6Z5</accession>
<gene>
    <name evidence="3" type="ORF">F6B43_02980</name>
</gene>
<feature type="transmembrane region" description="Helical" evidence="1">
    <location>
        <begin position="211"/>
        <end position="230"/>
    </location>
</feature>
<feature type="transmembrane region" description="Helical" evidence="1">
    <location>
        <begin position="111"/>
        <end position="129"/>
    </location>
</feature>
<keyword evidence="1" id="KW-1133">Transmembrane helix</keyword>
<keyword evidence="1" id="KW-0812">Transmembrane</keyword>
<organism evidence="3 4">
    <name type="scientific">Microbacterium rhizomatis</name>
    <dbReference type="NCBI Taxonomy" id="1631477"/>
    <lineage>
        <taxon>Bacteria</taxon>
        <taxon>Bacillati</taxon>
        <taxon>Actinomycetota</taxon>
        <taxon>Actinomycetes</taxon>
        <taxon>Micrococcales</taxon>
        <taxon>Microbacteriaceae</taxon>
        <taxon>Microbacterium</taxon>
    </lineage>
</organism>
<comment type="caution">
    <text evidence="3">The sequence shown here is derived from an EMBL/GenBank/DDBJ whole genome shotgun (WGS) entry which is preliminary data.</text>
</comment>
<dbReference type="EMBL" id="VYSA01000001">
    <property type="protein sequence ID" value="KAA9110638.1"/>
    <property type="molecule type" value="Genomic_DNA"/>
</dbReference>
<feature type="transmembrane region" description="Helical" evidence="1">
    <location>
        <begin position="80"/>
        <end position="99"/>
    </location>
</feature>
<keyword evidence="1" id="KW-0472">Membrane</keyword>
<dbReference type="GO" id="GO:0006508">
    <property type="term" value="P:proteolysis"/>
    <property type="evidence" value="ECO:0007669"/>
    <property type="project" value="UniProtKB-KW"/>
</dbReference>
<evidence type="ECO:0000313" key="3">
    <source>
        <dbReference type="EMBL" id="KAA9110638.1"/>
    </source>
</evidence>
<name>A0A5J5J6Z5_9MICO</name>
<keyword evidence="3" id="KW-0378">Hydrolase</keyword>
<dbReference type="Pfam" id="PF02517">
    <property type="entry name" value="Rce1-like"/>
    <property type="match status" value="1"/>
</dbReference>
<dbReference type="PANTHER" id="PTHR35797">
    <property type="entry name" value="PROTEASE-RELATED"/>
    <property type="match status" value="1"/>
</dbReference>
<dbReference type="InterPro" id="IPR003675">
    <property type="entry name" value="Rce1/LyrA-like_dom"/>
</dbReference>
<sequence>MGESETPTAVTGRTPTGAMTAVAVFLLVEILIATPLYVLLSLRIADPMLLVVAVMVSPAAAALLTWAITGVRPRVGPLRVWPILAGASIGFVVAFAYWIGSLAHVFTPTGIDPWITLVGLPVSVVLAAGEELGWRGMLLPQLRRRFRFASANAIVVVIWALFHVPIVVAGAYGDLAGLPWMFLIVVLFSFLIGTIWEYGGGVVMASLAHGVWNLVIQSFLATAFVENIPYAAGEFGWFPAIPLALMLAGALVLRTLRPPRRPPLDDLA</sequence>
<evidence type="ECO:0000256" key="1">
    <source>
        <dbReference type="SAM" id="Phobius"/>
    </source>
</evidence>
<feature type="transmembrane region" description="Helical" evidence="1">
    <location>
        <begin position="48"/>
        <end position="68"/>
    </location>
</feature>
<dbReference type="GO" id="GO:0008237">
    <property type="term" value="F:metallopeptidase activity"/>
    <property type="evidence" value="ECO:0007669"/>
    <property type="project" value="UniProtKB-KW"/>
</dbReference>
<keyword evidence="4" id="KW-1185">Reference proteome</keyword>
<dbReference type="GO" id="GO:0004175">
    <property type="term" value="F:endopeptidase activity"/>
    <property type="evidence" value="ECO:0007669"/>
    <property type="project" value="UniProtKB-ARBA"/>
</dbReference>
<dbReference type="GO" id="GO:0080120">
    <property type="term" value="P:CAAX-box protein maturation"/>
    <property type="evidence" value="ECO:0007669"/>
    <property type="project" value="UniProtKB-ARBA"/>
</dbReference>
<feature type="transmembrane region" description="Helical" evidence="1">
    <location>
        <begin position="236"/>
        <end position="253"/>
    </location>
</feature>